<dbReference type="Gene3D" id="3.40.50.10190">
    <property type="entry name" value="BRCT domain"/>
    <property type="match status" value="8"/>
</dbReference>
<dbReference type="InterPro" id="IPR001357">
    <property type="entry name" value="BRCT_dom"/>
</dbReference>
<dbReference type="SMART" id="SM00292">
    <property type="entry name" value="BRCT"/>
    <property type="match status" value="7"/>
</dbReference>
<feature type="region of interest" description="Disordered" evidence="2">
    <location>
        <begin position="1022"/>
        <end position="1069"/>
    </location>
</feature>
<dbReference type="Pfam" id="PF00533">
    <property type="entry name" value="BRCT"/>
    <property type="match status" value="1"/>
</dbReference>
<dbReference type="Pfam" id="PF16770">
    <property type="entry name" value="RTT107_BRCT_5"/>
    <property type="match status" value="1"/>
</dbReference>
<dbReference type="KEGG" id="hazt:108674850"/>
<accession>A0A8B7NX26</accession>
<dbReference type="InterPro" id="IPR059215">
    <property type="entry name" value="BRCT2_TopBP1-like"/>
</dbReference>
<dbReference type="GO" id="GO:0007095">
    <property type="term" value="P:mitotic G2 DNA damage checkpoint signaling"/>
    <property type="evidence" value="ECO:0007669"/>
    <property type="project" value="TreeGrafter"/>
</dbReference>
<gene>
    <name evidence="5" type="primary">LOC108674850</name>
</gene>
<dbReference type="InterPro" id="IPR036420">
    <property type="entry name" value="BRCT_dom_sf"/>
</dbReference>
<feature type="domain" description="BRCT" evidence="3">
    <location>
        <begin position="666"/>
        <end position="763"/>
    </location>
</feature>
<dbReference type="PANTHER" id="PTHR13561">
    <property type="entry name" value="DNA REPLICATION REGULATOR DPB11-RELATED"/>
    <property type="match status" value="1"/>
</dbReference>
<evidence type="ECO:0000256" key="1">
    <source>
        <dbReference type="ARBA" id="ARBA00022737"/>
    </source>
</evidence>
<dbReference type="SUPFAM" id="SSF52113">
    <property type="entry name" value="BRCT domain"/>
    <property type="match status" value="6"/>
</dbReference>
<feature type="domain" description="BRCT" evidence="3">
    <location>
        <begin position="127"/>
        <end position="199"/>
    </location>
</feature>
<dbReference type="CDD" id="cd17718">
    <property type="entry name" value="BRCT_TopBP1_rpt3"/>
    <property type="match status" value="1"/>
</dbReference>
<reference evidence="5" key="1">
    <citation type="submission" date="2025-08" db="UniProtKB">
        <authorList>
            <consortium name="RefSeq"/>
        </authorList>
    </citation>
    <scope>IDENTIFICATION</scope>
    <source>
        <tissue evidence="5">Whole organism</tissue>
    </source>
</reference>
<dbReference type="FunFam" id="3.40.50.10190:FF:000020">
    <property type="entry name" value="DNA topoisomerase II binding protein 1"/>
    <property type="match status" value="1"/>
</dbReference>
<keyword evidence="1" id="KW-0677">Repeat</keyword>
<dbReference type="CDD" id="cd17731">
    <property type="entry name" value="BRCT_TopBP1_rpt2_like"/>
    <property type="match status" value="1"/>
</dbReference>
<dbReference type="OMA" id="ACTHLLC"/>
<feature type="region of interest" description="Disordered" evidence="2">
    <location>
        <begin position="817"/>
        <end position="854"/>
    </location>
</feature>
<dbReference type="CDD" id="cd17738">
    <property type="entry name" value="BRCT_TopBP1_rpt7"/>
    <property type="match status" value="1"/>
</dbReference>
<feature type="domain" description="BRCT" evidence="3">
    <location>
        <begin position="570"/>
        <end position="657"/>
    </location>
</feature>
<dbReference type="GO" id="GO:0006270">
    <property type="term" value="P:DNA replication initiation"/>
    <property type="evidence" value="ECO:0007669"/>
    <property type="project" value="TreeGrafter"/>
</dbReference>
<organism evidence="4 5">
    <name type="scientific">Hyalella azteca</name>
    <name type="common">Amphipod</name>
    <dbReference type="NCBI Taxonomy" id="294128"/>
    <lineage>
        <taxon>Eukaryota</taxon>
        <taxon>Metazoa</taxon>
        <taxon>Ecdysozoa</taxon>
        <taxon>Arthropoda</taxon>
        <taxon>Crustacea</taxon>
        <taxon>Multicrustacea</taxon>
        <taxon>Malacostraca</taxon>
        <taxon>Eumalacostraca</taxon>
        <taxon>Peracarida</taxon>
        <taxon>Amphipoda</taxon>
        <taxon>Senticaudata</taxon>
        <taxon>Talitrida</taxon>
        <taxon>Talitroidea</taxon>
        <taxon>Hyalellidae</taxon>
        <taxon>Hyalella</taxon>
    </lineage>
</organism>
<feature type="region of interest" description="Disordered" evidence="2">
    <location>
        <begin position="513"/>
        <end position="559"/>
    </location>
</feature>
<dbReference type="Proteomes" id="UP000694843">
    <property type="component" value="Unplaced"/>
</dbReference>
<evidence type="ECO:0000313" key="5">
    <source>
        <dbReference type="RefSeq" id="XP_018018318.1"/>
    </source>
</evidence>
<feature type="compositionally biased region" description="Polar residues" evidence="2">
    <location>
        <begin position="821"/>
        <end position="832"/>
    </location>
</feature>
<evidence type="ECO:0000313" key="4">
    <source>
        <dbReference type="Proteomes" id="UP000694843"/>
    </source>
</evidence>
<dbReference type="OrthoDB" id="251770at2759"/>
<dbReference type="RefSeq" id="XP_018018318.1">
    <property type="nucleotide sequence ID" value="XM_018162829.2"/>
</dbReference>
<dbReference type="CDD" id="cd17728">
    <property type="entry name" value="BRCT_TopBP1_rpt8"/>
    <property type="match status" value="1"/>
</dbReference>
<protein>
    <submittedName>
        <fullName evidence="5">DNA topoisomerase 2-binding protein 1-A isoform X1</fullName>
    </submittedName>
</protein>
<keyword evidence="4" id="KW-1185">Reference proteome</keyword>
<dbReference type="PANTHER" id="PTHR13561:SF20">
    <property type="entry name" value="DNA TOPOISOMERASE 2-BINDING PROTEIN 1"/>
    <property type="match status" value="1"/>
</dbReference>
<name>A0A8B7NX26_HYAAZ</name>
<sequence length="1398" mass="154260">MESHTEISELDEGSTFQQTLLSQCESVNLRFILTDGHSPETCPSILLAAFQLCEEQECGPEWISESEFLSVSNAGKRDIFVLDPFEGKAFNHAAMLCNSKCVRVIGPRCLTYCFMHKLAIPEYLQPMHNMAMHNIVVTCTGLNKMLRDKIKNLIQYMAGHYVNDFSASVTHLVADTVQSPKYRVAQERELPVMKPSWVMAVWDVMGGTSSSDEGIIATDHKFLSHVCPVFMTHCICVSQLPKKDKIAIKNLVEENGGQYSPQLEMGKSTLLVTTTTNSDKYVSAVRWKVPVVTPDYIYDCVQANYALDVTLYKIKRDASTPTKETKMLPPDVSLCSTIANSTLIGAPALDPTVSFNETLTNAASHSSMSNATIMAGISALDGLSTADTCNSELFLDGCKVYLSGWAEATAAQGGRAEKLRKLLNAGGATRFNQLTETVTHIIMGSFQGDTLFKVKAWSEKPYLVSAAWLVESAKSGRPVEETPFVCFDFNENFIPKMPPKFTAFNDTTLDLNNRENDFNSSNVNRKRPLPGDGSDELPGAKKAPSLSGTSRARPELRQSCASSMAGSEVSLPPIFVGLTFAVSGYEEEVLQELKDSVEAMGGRVVAPVASSAHIDYNIVNVTGEGVFLAHAMHHVTHVFVEDCSTEGQVVELQYQHLPLVLPPEVEAARPLDDVVLTVSVYTGRERQFISHLAQRLGAHVQEMFSRKDNNAKGVKRCTHLICSSGGGDKHQASVRWGIPAVTRDWLLACAQAGRKVPEEPHVAREEEHHALPALQLLQGYLKQHIARCTPSSRDLLMDRLNDSSMIAATPYTPGRVASLRAESSTKGSTSKGDPQLSRVLYTTPGKPTTPSAIRTPDSETLQKLYPIPGRTRNNNDSLEAMKTPDTPYGICWESNPSRRTRKIIKRTLNQLPVPPSEKARQAREEFGKTMLSLIKASMTEDELARARDNELIGNTGEPKRSSLHAEEALDENRDKGLVATETRYDNASPCSVMGNIETAEAEDIVPEDIARDLAELEILAADRDTQTQSYDGHENERPRTTSLSRKRSLTRMRNSRNENEPEPVPLTNAVGTMDFVTGSQCTNIAWVDPADSAARRRLSSAAVAESGDRVSDNDRTLPYDEEAVAEQSDVKPSTSRYKFAFSGLDDQADAMKEIIEGLGGEVHSDVSDVTHMIACRTNRSQRMLSAIAAGKWVLHPAYIYECLDKGAFVQEEAFEWGNPLAAAILPKLKEGEKEQDIAWAAHWWRKTVMAGEVRGAFSGWRALISTRPERALAFTSLLKIGDAQVFSESDFLDHDVASGACLNKAKRISLLRLTAQRRISDSNFPPDLTHCFVELRHSPKFDLALFAKNKVPCLDPVFIHKSLVSAGRLDPEQHCLEEYQNIIANMTECESDKFLVKK</sequence>
<dbReference type="CDD" id="cd00027">
    <property type="entry name" value="BRCT"/>
    <property type="match status" value="1"/>
</dbReference>
<feature type="compositionally biased region" description="Basic and acidic residues" evidence="2">
    <location>
        <begin position="957"/>
        <end position="971"/>
    </location>
</feature>
<feature type="domain" description="BRCT" evidence="3">
    <location>
        <begin position="229"/>
        <end position="314"/>
    </location>
</feature>
<evidence type="ECO:0000256" key="2">
    <source>
        <dbReference type="SAM" id="MobiDB-lite"/>
    </source>
</evidence>
<evidence type="ECO:0000259" key="3">
    <source>
        <dbReference type="PROSITE" id="PS50172"/>
    </source>
</evidence>
<feature type="region of interest" description="Disordered" evidence="2">
    <location>
        <begin position="952"/>
        <end position="971"/>
    </location>
</feature>
<feature type="compositionally biased region" description="Basic residues" evidence="2">
    <location>
        <begin position="1044"/>
        <end position="1054"/>
    </location>
</feature>
<feature type="domain" description="BRCT" evidence="3">
    <location>
        <begin position="390"/>
        <end position="486"/>
    </location>
</feature>
<dbReference type="FunFam" id="3.40.50.10190:FF:000018">
    <property type="entry name" value="DNA topoisomerase 2-binding protein 1"/>
    <property type="match status" value="1"/>
</dbReference>
<feature type="compositionally biased region" description="Basic and acidic residues" evidence="2">
    <location>
        <begin position="1022"/>
        <end position="1039"/>
    </location>
</feature>
<dbReference type="InterPro" id="IPR049936">
    <property type="entry name" value="TopBP1_BRCT_8"/>
</dbReference>
<dbReference type="Pfam" id="PF12738">
    <property type="entry name" value="PTCB-BRCT"/>
    <property type="match status" value="3"/>
</dbReference>
<feature type="domain" description="BRCT" evidence="3">
    <location>
        <begin position="1136"/>
        <end position="1216"/>
    </location>
</feature>
<dbReference type="GeneID" id="108674850"/>
<dbReference type="PROSITE" id="PS50172">
    <property type="entry name" value="BRCT"/>
    <property type="match status" value="6"/>
</dbReference>
<proteinExistence type="predicted"/>
<dbReference type="GO" id="GO:0033314">
    <property type="term" value="P:mitotic DNA replication checkpoint signaling"/>
    <property type="evidence" value="ECO:0007669"/>
    <property type="project" value="TreeGrafter"/>
</dbReference>